<proteinExistence type="predicted"/>
<protein>
    <submittedName>
        <fullName evidence="1">Uncharacterized protein</fullName>
    </submittedName>
</protein>
<sequence>MRLCPRCVAAVSIERRHPRLSLSLLAPRAFACHLSQRVVVSVVVPHRLLPCPFHRSSPSRLATAPCPCHVPLAACLPVSSLQQEETKDDGHCPSPLGSNQ</sequence>
<gene>
    <name evidence="1" type="ORF">GUJ93_ZPchr0012g18884</name>
</gene>
<evidence type="ECO:0000313" key="1">
    <source>
        <dbReference type="EMBL" id="KAG8095051.1"/>
    </source>
</evidence>
<dbReference type="EMBL" id="JAAALK010000080">
    <property type="protein sequence ID" value="KAG8095051.1"/>
    <property type="molecule type" value="Genomic_DNA"/>
</dbReference>
<dbReference type="AlphaFoldDB" id="A0A8J6BVX1"/>
<name>A0A8J6BVX1_ZIZPA</name>
<dbReference type="Proteomes" id="UP000729402">
    <property type="component" value="Unassembled WGS sequence"/>
</dbReference>
<evidence type="ECO:0000313" key="2">
    <source>
        <dbReference type="Proteomes" id="UP000729402"/>
    </source>
</evidence>
<accession>A0A8J6BVX1</accession>
<reference evidence="1" key="1">
    <citation type="journal article" date="2021" name="bioRxiv">
        <title>Whole Genome Assembly and Annotation of Northern Wild Rice, Zizania palustris L., Supports a Whole Genome Duplication in the Zizania Genus.</title>
        <authorList>
            <person name="Haas M."/>
            <person name="Kono T."/>
            <person name="Macchietto M."/>
            <person name="Millas R."/>
            <person name="McGilp L."/>
            <person name="Shao M."/>
            <person name="Duquette J."/>
            <person name="Hirsch C.N."/>
            <person name="Kimball J."/>
        </authorList>
    </citation>
    <scope>NUCLEOTIDE SEQUENCE</scope>
    <source>
        <tissue evidence="1">Fresh leaf tissue</tissue>
    </source>
</reference>
<comment type="caution">
    <text evidence="1">The sequence shown here is derived from an EMBL/GenBank/DDBJ whole genome shotgun (WGS) entry which is preliminary data.</text>
</comment>
<reference evidence="1" key="2">
    <citation type="submission" date="2021-02" db="EMBL/GenBank/DDBJ databases">
        <authorList>
            <person name="Kimball J.A."/>
            <person name="Haas M.W."/>
            <person name="Macchietto M."/>
            <person name="Kono T."/>
            <person name="Duquette J."/>
            <person name="Shao M."/>
        </authorList>
    </citation>
    <scope>NUCLEOTIDE SEQUENCE</scope>
    <source>
        <tissue evidence="1">Fresh leaf tissue</tissue>
    </source>
</reference>
<keyword evidence="2" id="KW-1185">Reference proteome</keyword>
<organism evidence="1 2">
    <name type="scientific">Zizania palustris</name>
    <name type="common">Northern wild rice</name>
    <dbReference type="NCBI Taxonomy" id="103762"/>
    <lineage>
        <taxon>Eukaryota</taxon>
        <taxon>Viridiplantae</taxon>
        <taxon>Streptophyta</taxon>
        <taxon>Embryophyta</taxon>
        <taxon>Tracheophyta</taxon>
        <taxon>Spermatophyta</taxon>
        <taxon>Magnoliopsida</taxon>
        <taxon>Liliopsida</taxon>
        <taxon>Poales</taxon>
        <taxon>Poaceae</taxon>
        <taxon>BOP clade</taxon>
        <taxon>Oryzoideae</taxon>
        <taxon>Oryzeae</taxon>
        <taxon>Zizaniinae</taxon>
        <taxon>Zizania</taxon>
    </lineage>
</organism>